<dbReference type="Proteomes" id="UP000220840">
    <property type="component" value="Unassembled WGS sequence"/>
</dbReference>
<keyword evidence="7" id="KW-1185">Reference proteome</keyword>
<reference evidence="4" key="4">
    <citation type="submission" date="2022-10" db="EMBL/GenBank/DDBJ databases">
        <authorList>
            <person name="Aires J."/>
            <person name="Mesa V."/>
        </authorList>
    </citation>
    <scope>NUCLEOTIDE SEQUENCE</scope>
    <source>
        <strain evidence="4">Clostridium neonatale JD116</strain>
    </source>
</reference>
<dbReference type="AlphaFoldDB" id="A0A2A7MF57"/>
<dbReference type="NCBIfam" id="NF041545">
    <property type="entry name" value="GrdB_like_no_Se"/>
    <property type="match status" value="1"/>
</dbReference>
<evidence type="ECO:0000313" key="6">
    <source>
        <dbReference type="EMBL" id="VCT83334.1"/>
    </source>
</evidence>
<dbReference type="InterPro" id="IPR010187">
    <property type="entry name" value="Various_sel_PB"/>
</dbReference>
<name>A0A2A7MF57_9CLOT</name>
<evidence type="ECO:0000313" key="4">
    <source>
        <dbReference type="EMBL" id="CAI3678497.1"/>
    </source>
</evidence>
<dbReference type="InterPro" id="IPR048083">
    <property type="entry name" value="GrdB-like"/>
</dbReference>
<protein>
    <submittedName>
        <fullName evidence="6">Glycine reductase complex component B subunit gamma</fullName>
        <ecNumber evidence="6">1.21.4.2</ecNumber>
    </submittedName>
    <submittedName>
        <fullName evidence="5">Glycine/betaine/sarcosine/D-proline reductase family selenoprotein B</fullName>
    </submittedName>
</protein>
<gene>
    <name evidence="6" type="primary">grdB_1</name>
    <name evidence="4" type="ORF">CNEO2_720020</name>
    <name evidence="3" type="ORF">CNEO_44762</name>
    <name evidence="6" type="ORF">CNEONATNEC25_00930</name>
    <name evidence="5" type="ORF">CQ394_15070</name>
</gene>
<sequence length="173" mass="19249">MNIVMIFDQIQSGRGTKEDKSIPLTGTREMIGPAIMMKPYLKEIDSRIDAIFYCGTGTYFSESDQVSRKICAMLEKIKPDIVVCGPAFNYEDYAKMCAQLATDITTKTSIKAFAVMSKENEDVIAGYKDSINIVKMPKKGDGGLNEALNNICIFAKTMVEGINITEIKRKLCF</sequence>
<dbReference type="EMBL" id="CAMTCP010000273">
    <property type="protein sequence ID" value="CAI3678497.1"/>
    <property type="molecule type" value="Genomic_DNA"/>
</dbReference>
<evidence type="ECO:0000256" key="2">
    <source>
        <dbReference type="ARBA" id="ARBA00023002"/>
    </source>
</evidence>
<dbReference type="STRING" id="137838.GCA_001458595_01248"/>
<keyword evidence="1" id="KW-0712">Selenocysteine</keyword>
<proteinExistence type="predicted"/>
<evidence type="ECO:0000313" key="5">
    <source>
        <dbReference type="EMBL" id="PEG29961.1"/>
    </source>
</evidence>
<dbReference type="GeneID" id="68876267"/>
<dbReference type="Proteomes" id="UP000431451">
    <property type="component" value="Unassembled WGS sequence"/>
</dbReference>
<dbReference type="EMBL" id="UWJD01000001">
    <property type="protein sequence ID" value="VCT83334.1"/>
    <property type="molecule type" value="Genomic_DNA"/>
</dbReference>
<keyword evidence="2 6" id="KW-0560">Oxidoreductase</keyword>
<evidence type="ECO:0000313" key="7">
    <source>
        <dbReference type="Proteomes" id="UP000220840"/>
    </source>
</evidence>
<organism evidence="5 7">
    <name type="scientific">Clostridium neonatale</name>
    <dbReference type="NCBI Taxonomy" id="137838"/>
    <lineage>
        <taxon>Bacteria</taxon>
        <taxon>Bacillati</taxon>
        <taxon>Bacillota</taxon>
        <taxon>Clostridia</taxon>
        <taxon>Eubacteriales</taxon>
        <taxon>Clostridiaceae</taxon>
        <taxon>Clostridium</taxon>
    </lineage>
</organism>
<dbReference type="EMBL" id="CAKJVE010000004">
    <property type="protein sequence ID" value="CAG9710425.1"/>
    <property type="molecule type" value="Genomic_DNA"/>
</dbReference>
<dbReference type="Proteomes" id="UP000789738">
    <property type="component" value="Unassembled WGS sequence"/>
</dbReference>
<dbReference type="EC" id="1.21.4.2" evidence="6"/>
<evidence type="ECO:0000313" key="8">
    <source>
        <dbReference type="Proteomes" id="UP000431451"/>
    </source>
</evidence>
<dbReference type="Pfam" id="PF07355">
    <property type="entry name" value="GRDB"/>
    <property type="match status" value="1"/>
</dbReference>
<dbReference type="EMBL" id="PDCJ01000002">
    <property type="protein sequence ID" value="PEG29961.1"/>
    <property type="molecule type" value="Genomic_DNA"/>
</dbReference>
<dbReference type="RefSeq" id="WP_058294132.1">
    <property type="nucleotide sequence ID" value="NZ_CAKJVE010000004.1"/>
</dbReference>
<reference evidence="6 8" key="2">
    <citation type="submission" date="2018-06" db="EMBL/GenBank/DDBJ databases">
        <authorList>
            <consortium name="IHU Genomes"/>
        </authorList>
    </citation>
    <scope>NUCLEOTIDE SEQUENCE [LARGE SCALE GENOMIC DNA]</scope>
    <source>
        <strain evidence="6 8">NEC25</strain>
    </source>
</reference>
<reference evidence="5 7" key="1">
    <citation type="submission" date="2017-10" db="EMBL/GenBank/DDBJ databases">
        <title>Effective Description of Clostridium neonatale sp. nov. linked to necrotizing enterocolitis in neonates and a clarification of species assignable to the genus Clostridium (Prazmowski 1880) emend. Lawson and Rainey 2016.</title>
        <authorList>
            <person name="Bernard K."/>
            <person name="Burdz T."/>
            <person name="Wiebe D."/>
            <person name="Balcewich B."/>
            <person name="Alfa M."/>
            <person name="Bernier A.-M."/>
        </authorList>
    </citation>
    <scope>NUCLEOTIDE SEQUENCE [LARGE SCALE GENOMIC DNA]</scope>
    <source>
        <strain evidence="5 7">LCDC99A005</strain>
    </source>
</reference>
<evidence type="ECO:0000256" key="1">
    <source>
        <dbReference type="ARBA" id="ARBA00022933"/>
    </source>
</evidence>
<evidence type="ECO:0000313" key="3">
    <source>
        <dbReference type="EMBL" id="CAG9710425.1"/>
    </source>
</evidence>
<accession>A0A2A7MF57</accession>
<reference evidence="3" key="3">
    <citation type="submission" date="2021-10" db="EMBL/GenBank/DDBJ databases">
        <authorList>
            <person name="Mesa V."/>
        </authorList>
    </citation>
    <scope>NUCLEOTIDE SEQUENCE</scope>
    <source>
        <strain evidence="3">CC3_PB</strain>
    </source>
</reference>
<dbReference type="GO" id="GO:0030699">
    <property type="term" value="F:glycine reductase activity"/>
    <property type="evidence" value="ECO:0007669"/>
    <property type="project" value="UniProtKB-EC"/>
</dbReference>
<dbReference type="OrthoDB" id="9764267at2"/>
<dbReference type="Proteomes" id="UP001189143">
    <property type="component" value="Unassembled WGS sequence"/>
</dbReference>